<dbReference type="InterPro" id="IPR010259">
    <property type="entry name" value="S8pro/Inhibitor_I9"/>
</dbReference>
<dbReference type="Gramene" id="Pp3c12_23260V3.3">
    <property type="protein sequence ID" value="Pp3c12_23260V3.3"/>
    <property type="gene ID" value="Pp3c12_23260"/>
</dbReference>
<feature type="active site" description="Charge relay system" evidence="7 8">
    <location>
        <position position="207"/>
    </location>
</feature>
<dbReference type="Gramene" id="Pp3c12_23260V3.2">
    <property type="protein sequence ID" value="Pp3c12_23260V3.2"/>
    <property type="gene ID" value="Pp3c12_23260"/>
</dbReference>
<dbReference type="InterPro" id="IPR015500">
    <property type="entry name" value="Peptidase_S8_subtilisin-rel"/>
</dbReference>
<dbReference type="GeneID" id="112289705"/>
<accession>A0A2K1JRV6</accession>
<feature type="domain" description="Inhibitor I9" evidence="11">
    <location>
        <begin position="108"/>
        <end position="172"/>
    </location>
</feature>
<dbReference type="InterPro" id="IPR034197">
    <property type="entry name" value="Peptidases_S8_3"/>
</dbReference>
<dbReference type="Pfam" id="PF00082">
    <property type="entry name" value="Peptidase_S8"/>
    <property type="match status" value="1"/>
</dbReference>
<dbReference type="OrthoDB" id="206201at2759"/>
<dbReference type="SUPFAM" id="SSF52743">
    <property type="entry name" value="Subtilisin-like"/>
    <property type="match status" value="1"/>
</dbReference>
<dbReference type="Pfam" id="PF05922">
    <property type="entry name" value="Inhibitor_I9"/>
    <property type="match status" value="1"/>
</dbReference>
<dbReference type="EnsemblPlants" id="Pp3c12_23260V3.4">
    <property type="protein sequence ID" value="Pp3c12_23260V3.4"/>
    <property type="gene ID" value="Pp3c12_23260"/>
</dbReference>
<evidence type="ECO:0000256" key="4">
    <source>
        <dbReference type="ARBA" id="ARBA00022801"/>
    </source>
</evidence>
<evidence type="ECO:0000256" key="5">
    <source>
        <dbReference type="ARBA" id="ARBA00022825"/>
    </source>
</evidence>
<dbReference type="PROSITE" id="PS00138">
    <property type="entry name" value="SUBTILASE_SER"/>
    <property type="match status" value="1"/>
</dbReference>
<dbReference type="PRINTS" id="PR00723">
    <property type="entry name" value="SUBTILISIN"/>
</dbReference>
<dbReference type="EMBL" id="ABEU02000012">
    <property type="protein sequence ID" value="PNR44265.1"/>
    <property type="molecule type" value="Genomic_DNA"/>
</dbReference>
<dbReference type="EnsemblPlants" id="Pp3c12_23260V3.1">
    <property type="protein sequence ID" value="Pp3c12_23260V3.1"/>
    <property type="gene ID" value="Pp3c12_23260"/>
</dbReference>
<dbReference type="PROSITE" id="PS51892">
    <property type="entry name" value="SUBTILASE"/>
    <property type="match status" value="1"/>
</dbReference>
<evidence type="ECO:0000256" key="3">
    <source>
        <dbReference type="ARBA" id="ARBA00022670"/>
    </source>
</evidence>
<dbReference type="KEGG" id="ppp:112289705"/>
<evidence type="ECO:0000313" key="15">
    <source>
        <dbReference type="Proteomes" id="UP000006727"/>
    </source>
</evidence>
<reference evidence="13 15" key="2">
    <citation type="journal article" date="2018" name="Plant J.">
        <title>The Physcomitrella patens chromosome-scale assembly reveals moss genome structure and evolution.</title>
        <authorList>
            <person name="Lang D."/>
            <person name="Ullrich K.K."/>
            <person name="Murat F."/>
            <person name="Fuchs J."/>
            <person name="Jenkins J."/>
            <person name="Haas F.B."/>
            <person name="Piednoel M."/>
            <person name="Gundlach H."/>
            <person name="Van Bel M."/>
            <person name="Meyberg R."/>
            <person name="Vives C."/>
            <person name="Morata J."/>
            <person name="Symeonidi A."/>
            <person name="Hiss M."/>
            <person name="Muchero W."/>
            <person name="Kamisugi Y."/>
            <person name="Saleh O."/>
            <person name="Blanc G."/>
            <person name="Decker E.L."/>
            <person name="van Gessel N."/>
            <person name="Grimwood J."/>
            <person name="Hayes R.D."/>
            <person name="Graham S.W."/>
            <person name="Gunter L.E."/>
            <person name="McDaniel S.F."/>
            <person name="Hoernstein S.N.W."/>
            <person name="Larsson A."/>
            <person name="Li F.W."/>
            <person name="Perroud P.F."/>
            <person name="Phillips J."/>
            <person name="Ranjan P."/>
            <person name="Rokshar D.S."/>
            <person name="Rothfels C.J."/>
            <person name="Schneider L."/>
            <person name="Shu S."/>
            <person name="Stevenson D.W."/>
            <person name="Thummler F."/>
            <person name="Tillich M."/>
            <person name="Villarreal Aguilar J.C."/>
            <person name="Widiez T."/>
            <person name="Wong G.K."/>
            <person name="Wymore A."/>
            <person name="Zhang Y."/>
            <person name="Zimmer A.D."/>
            <person name="Quatrano R.S."/>
            <person name="Mayer K.F.X."/>
            <person name="Goodstein D."/>
            <person name="Casacuberta J.M."/>
            <person name="Vandepoele K."/>
            <person name="Reski R."/>
            <person name="Cuming A.C."/>
            <person name="Tuskan G.A."/>
            <person name="Maumus F."/>
            <person name="Salse J."/>
            <person name="Schmutz J."/>
            <person name="Rensing S.A."/>
        </authorList>
    </citation>
    <scope>NUCLEOTIDE SEQUENCE [LARGE SCALE GENOMIC DNA]</scope>
    <source>
        <strain evidence="14 15">cv. Gransden 2004</strain>
    </source>
</reference>
<keyword evidence="6" id="KW-0325">Glycoprotein</keyword>
<feature type="active site" description="Charge relay system" evidence="7 8">
    <location>
        <position position="281"/>
    </location>
</feature>
<evidence type="ECO:0008006" key="16">
    <source>
        <dbReference type="Google" id="ProtNLM"/>
    </source>
</evidence>
<evidence type="ECO:0000256" key="1">
    <source>
        <dbReference type="ARBA" id="ARBA00004613"/>
    </source>
</evidence>
<dbReference type="GO" id="GO:0005576">
    <property type="term" value="C:extracellular region"/>
    <property type="evidence" value="ECO:0000318"/>
    <property type="project" value="GO_Central"/>
</dbReference>
<feature type="domain" description="Subtilisin-like protease fibronectin type-III" evidence="12">
    <location>
        <begin position="763"/>
        <end position="859"/>
    </location>
</feature>
<keyword evidence="4 8" id="KW-0378">Hydrolase</keyword>
<dbReference type="RefSeq" id="XP_024390940.1">
    <property type="nucleotide sequence ID" value="XM_024535172.2"/>
</dbReference>
<dbReference type="InterPro" id="IPR041469">
    <property type="entry name" value="Subtilisin-like_FN3"/>
</dbReference>
<evidence type="ECO:0000259" key="10">
    <source>
        <dbReference type="Pfam" id="PF00082"/>
    </source>
</evidence>
<reference evidence="13 15" key="1">
    <citation type="journal article" date="2008" name="Science">
        <title>The Physcomitrella genome reveals evolutionary insights into the conquest of land by plants.</title>
        <authorList>
            <person name="Rensing S."/>
            <person name="Lang D."/>
            <person name="Zimmer A."/>
            <person name="Terry A."/>
            <person name="Salamov A."/>
            <person name="Shapiro H."/>
            <person name="Nishiyama T."/>
            <person name="Perroud P.-F."/>
            <person name="Lindquist E."/>
            <person name="Kamisugi Y."/>
            <person name="Tanahashi T."/>
            <person name="Sakakibara K."/>
            <person name="Fujita T."/>
            <person name="Oishi K."/>
            <person name="Shin-I T."/>
            <person name="Kuroki Y."/>
            <person name="Toyoda A."/>
            <person name="Suzuki Y."/>
            <person name="Hashimoto A."/>
            <person name="Yamaguchi K."/>
            <person name="Sugano A."/>
            <person name="Kohara Y."/>
            <person name="Fujiyama A."/>
            <person name="Anterola A."/>
            <person name="Aoki S."/>
            <person name="Ashton N."/>
            <person name="Barbazuk W.B."/>
            <person name="Barker E."/>
            <person name="Bennetzen J."/>
            <person name="Bezanilla M."/>
            <person name="Blankenship R."/>
            <person name="Cho S.H."/>
            <person name="Dutcher S."/>
            <person name="Estelle M."/>
            <person name="Fawcett J.A."/>
            <person name="Gundlach H."/>
            <person name="Hanada K."/>
            <person name="Heyl A."/>
            <person name="Hicks K.A."/>
            <person name="Hugh J."/>
            <person name="Lohr M."/>
            <person name="Mayer K."/>
            <person name="Melkozernov A."/>
            <person name="Murata T."/>
            <person name="Nelson D."/>
            <person name="Pils B."/>
            <person name="Prigge M."/>
            <person name="Reiss B."/>
            <person name="Renner T."/>
            <person name="Rombauts S."/>
            <person name="Rushton P."/>
            <person name="Sanderfoot A."/>
            <person name="Schween G."/>
            <person name="Shiu S.-H."/>
            <person name="Stueber K."/>
            <person name="Theodoulou F.L."/>
            <person name="Tu H."/>
            <person name="Van de Peer Y."/>
            <person name="Verrier P.J."/>
            <person name="Waters E."/>
            <person name="Wood A."/>
            <person name="Yang L."/>
            <person name="Cove D."/>
            <person name="Cuming A."/>
            <person name="Hasebe M."/>
            <person name="Lucas S."/>
            <person name="Mishler D.B."/>
            <person name="Reski R."/>
            <person name="Grigoriev I."/>
            <person name="Quatrano R.S."/>
            <person name="Boore J.L."/>
        </authorList>
    </citation>
    <scope>NUCLEOTIDE SEQUENCE [LARGE SCALE GENOMIC DNA]</scope>
    <source>
        <strain evidence="14 15">cv. Gransden 2004</strain>
    </source>
</reference>
<evidence type="ECO:0000256" key="8">
    <source>
        <dbReference type="PROSITE-ProRule" id="PRU01240"/>
    </source>
</evidence>
<keyword evidence="15" id="KW-1185">Reference proteome</keyword>
<dbReference type="EnsemblPlants" id="Pp3c12_23260V3.3">
    <property type="protein sequence ID" value="Pp3c12_23260V3.3"/>
    <property type="gene ID" value="Pp3c12_23260"/>
</dbReference>
<keyword evidence="3 8" id="KW-0645">Protease</keyword>
<comment type="subcellular location">
    <subcellularLocation>
        <location evidence="1">Secreted</location>
    </subcellularLocation>
</comment>
<protein>
    <recommendedName>
        <fullName evidence="16">Peptidase S8/S53 domain-containing protein</fullName>
    </recommendedName>
</protein>
<reference evidence="14" key="3">
    <citation type="submission" date="2020-12" db="UniProtKB">
        <authorList>
            <consortium name="EnsemblPlants"/>
        </authorList>
    </citation>
    <scope>IDENTIFICATION</scope>
</reference>
<dbReference type="Gramene" id="Pp3c12_23260V3.4">
    <property type="protein sequence ID" value="Pp3c12_23260V3.4"/>
    <property type="gene ID" value="Pp3c12_23260"/>
</dbReference>
<dbReference type="Gene3D" id="3.30.70.80">
    <property type="entry name" value="Peptidase S8 propeptide/proteinase inhibitor I9"/>
    <property type="match status" value="1"/>
</dbReference>
<dbReference type="Proteomes" id="UP000006727">
    <property type="component" value="Chromosome 12"/>
</dbReference>
<evidence type="ECO:0000259" key="11">
    <source>
        <dbReference type="Pfam" id="PF05922"/>
    </source>
</evidence>
<dbReference type="InterPro" id="IPR045051">
    <property type="entry name" value="SBT"/>
</dbReference>
<gene>
    <name evidence="14" type="primary">LOC112289705</name>
    <name evidence="13" type="ORF">PHYPA_016649</name>
</gene>
<evidence type="ECO:0000313" key="13">
    <source>
        <dbReference type="EMBL" id="PNR44265.1"/>
    </source>
</evidence>
<dbReference type="InterPro" id="IPR022398">
    <property type="entry name" value="Peptidase_S8_His-AS"/>
</dbReference>
<dbReference type="Gene3D" id="3.50.30.30">
    <property type="match status" value="1"/>
</dbReference>
<dbReference type="PANTHER" id="PTHR10795">
    <property type="entry name" value="PROPROTEIN CONVERTASE SUBTILISIN/KEXIN"/>
    <property type="match status" value="1"/>
</dbReference>
<dbReference type="PaxDb" id="3218-PP1S118_121V6.1"/>
<organism evidence="13">
    <name type="scientific">Physcomitrium patens</name>
    <name type="common">Spreading-leaved earth moss</name>
    <name type="synonym">Physcomitrella patens</name>
    <dbReference type="NCBI Taxonomy" id="3218"/>
    <lineage>
        <taxon>Eukaryota</taxon>
        <taxon>Viridiplantae</taxon>
        <taxon>Streptophyta</taxon>
        <taxon>Embryophyta</taxon>
        <taxon>Bryophyta</taxon>
        <taxon>Bryophytina</taxon>
        <taxon>Bryopsida</taxon>
        <taxon>Funariidae</taxon>
        <taxon>Funariales</taxon>
        <taxon>Funariaceae</taxon>
        <taxon>Physcomitrium</taxon>
    </lineage>
</organism>
<dbReference type="InterPro" id="IPR000209">
    <property type="entry name" value="Peptidase_S8/S53_dom"/>
</dbReference>
<evidence type="ECO:0000259" key="12">
    <source>
        <dbReference type="Pfam" id="PF17766"/>
    </source>
</evidence>
<evidence type="ECO:0000256" key="2">
    <source>
        <dbReference type="ARBA" id="ARBA00011073"/>
    </source>
</evidence>
<dbReference type="Gene3D" id="3.40.50.200">
    <property type="entry name" value="Peptidase S8/S53 domain"/>
    <property type="match status" value="1"/>
</dbReference>
<dbReference type="Gramene" id="Pp3c12_23260V3.1">
    <property type="protein sequence ID" value="Pp3c12_23260V3.1"/>
    <property type="gene ID" value="Pp3c12_23260"/>
</dbReference>
<evidence type="ECO:0000313" key="14">
    <source>
        <dbReference type="EnsemblPlants" id="Pp3c12_23260V3.1"/>
    </source>
</evidence>
<dbReference type="Gene3D" id="2.60.40.2310">
    <property type="match status" value="1"/>
</dbReference>
<evidence type="ECO:0000256" key="9">
    <source>
        <dbReference type="RuleBase" id="RU003355"/>
    </source>
</evidence>
<dbReference type="GO" id="GO:0006508">
    <property type="term" value="P:proteolysis"/>
    <property type="evidence" value="ECO:0007669"/>
    <property type="project" value="UniProtKB-KW"/>
</dbReference>
<sequence>MCSMAYTRKSSGSKSCALGSPKCSNIDMSLRRMRWVLAMILALGLTMPGYEAAGQSHADIDTYMVLLEGPPIVIYKGDIPGLRGTAKYFTNSWKKHHRRAHVKDLVSKYKTHLIQKHDALLKDLFQEKSCTKLYSFTHILNGAAVRLTSQQADVLAKHPSVVHVQKSFKVQTTTVHTPEYLGLPTGIWSKMGGALGAGEDIVIGIVDTGIDPTHPSFSTVGQKPYVPLSKYRGTCEVAKEFPAGSCNGKLIGAQHFSAAASQDGAFNASLHFASPLDGDGHGSHVASTAAGNYGVPVILNNVTYGKASGMAPRARIAVYKALYRLIGGFIPDVIAACDKAVADGVDILSLSLGPNSPPGNSTSTFLNILDLALLNAVKANVLVVQAAGNGGPYPKTVTSFSPWVLSVAAGVDDRTYPNVITLGDKSVLKGTGLAPATKGEVLYPLILAKDATEGQGNPGFAPSDCQEPSIFQKALVTGKLLICTYGFNYIFGGSTLQQLVKTVEAVGAAGVVLVVESDGSGSKFDPVPLRIPAIALLSFADSATFLGYYEANTKRGQNGKALSFGATAKLGDGQVTVYTGQAQQVALFSSRGPDVRDFNFNDADVLKPNVMGPGFLIWGAWTPIAIDNAAYQGEHFAMISGTSMATPHVAGLSALLKAKYPAWSPAALSSAMVTTADVLDQQGRPIQSQQLSGGPTPLLQDATPFDMGGGALNINAAINPGLIFEAVYLDYIKFLCSANMSTPGEVLAATKTACPQAPGIPADLNTPSITFANLVGTKTVSRTVTNVMAAGETYTVTWTNPADVVLTASPTSFAIGTGLQNTQTVGFTLRATATSQTASFGRIIFKGSLGHTVHIPVSIGIKEP</sequence>
<dbReference type="AlphaFoldDB" id="A0A2K1JRV6"/>
<dbReference type="GO" id="GO:0004252">
    <property type="term" value="F:serine-type endopeptidase activity"/>
    <property type="evidence" value="ECO:0000318"/>
    <property type="project" value="GO_Central"/>
</dbReference>
<proteinExistence type="inferred from homology"/>
<evidence type="ECO:0000256" key="6">
    <source>
        <dbReference type="ARBA" id="ARBA00023180"/>
    </source>
</evidence>
<dbReference type="InterPro" id="IPR023828">
    <property type="entry name" value="Peptidase_S8_Ser-AS"/>
</dbReference>
<keyword evidence="5 8" id="KW-0720">Serine protease</keyword>
<dbReference type="Pfam" id="PF17766">
    <property type="entry name" value="fn3_6"/>
    <property type="match status" value="1"/>
</dbReference>
<comment type="similarity">
    <text evidence="2 8 9">Belongs to the peptidase S8 family.</text>
</comment>
<dbReference type="EnsemblPlants" id="Pp3c12_23260V3.2">
    <property type="protein sequence ID" value="Pp3c12_23260V3.2"/>
    <property type="gene ID" value="Pp3c12_23260"/>
</dbReference>
<feature type="active site" description="Charge relay system" evidence="7 8">
    <location>
        <position position="643"/>
    </location>
</feature>
<dbReference type="InterPro" id="IPR023827">
    <property type="entry name" value="Peptidase_S8_Asp-AS"/>
</dbReference>
<dbReference type="PROSITE" id="PS00136">
    <property type="entry name" value="SUBTILASE_ASP"/>
    <property type="match status" value="1"/>
</dbReference>
<dbReference type="PROSITE" id="PS00137">
    <property type="entry name" value="SUBTILASE_HIS"/>
    <property type="match status" value="1"/>
</dbReference>
<dbReference type="InterPro" id="IPR036852">
    <property type="entry name" value="Peptidase_S8/S53_dom_sf"/>
</dbReference>
<name>A0A2K1JRV6_PHYPA</name>
<evidence type="ECO:0000256" key="7">
    <source>
        <dbReference type="PIRSR" id="PIRSR615500-1"/>
    </source>
</evidence>
<dbReference type="InterPro" id="IPR037045">
    <property type="entry name" value="S8pro/Inhibitor_I9_sf"/>
</dbReference>
<feature type="domain" description="Peptidase S8/S53" evidence="10">
    <location>
        <begin position="198"/>
        <end position="679"/>
    </location>
</feature>
<dbReference type="FunCoup" id="A0A2K1JRV6">
    <property type="interactions" value="265"/>
</dbReference>
<dbReference type="CDD" id="cd04852">
    <property type="entry name" value="Peptidases_S8_3"/>
    <property type="match status" value="1"/>
</dbReference>